<dbReference type="GO" id="GO:0042973">
    <property type="term" value="F:glucan endo-1,3-beta-D-glucosidase activity"/>
    <property type="evidence" value="ECO:0007669"/>
    <property type="project" value="UniProtKB-EC"/>
</dbReference>
<dbReference type="Gene3D" id="3.20.20.80">
    <property type="entry name" value="Glycosidases"/>
    <property type="match status" value="1"/>
</dbReference>
<evidence type="ECO:0000256" key="4">
    <source>
        <dbReference type="ARBA" id="ARBA00022801"/>
    </source>
</evidence>
<evidence type="ECO:0000256" key="2">
    <source>
        <dbReference type="ARBA" id="ARBA00008773"/>
    </source>
</evidence>
<keyword evidence="5" id="KW-0326">Glycosidase</keyword>
<accession>A0A8S9FMP8</accession>
<keyword evidence="4" id="KW-0378">Hydrolase</keyword>
<comment type="catalytic activity">
    <reaction evidence="1">
        <text>Hydrolysis of (1-&gt;3)-beta-D-glucosidic linkages in (1-&gt;3)-beta-D-glucans.</text>
        <dbReference type="EC" id="3.2.1.39"/>
    </reaction>
</comment>
<evidence type="ECO:0000256" key="7">
    <source>
        <dbReference type="SAM" id="SignalP"/>
    </source>
</evidence>
<dbReference type="GO" id="GO:0005975">
    <property type="term" value="P:carbohydrate metabolic process"/>
    <property type="evidence" value="ECO:0007669"/>
    <property type="project" value="InterPro"/>
</dbReference>
<evidence type="ECO:0000256" key="5">
    <source>
        <dbReference type="ARBA" id="ARBA00023295"/>
    </source>
</evidence>
<keyword evidence="7" id="KW-0732">Signal</keyword>
<reference evidence="8" key="1">
    <citation type="submission" date="2019-12" db="EMBL/GenBank/DDBJ databases">
        <title>Genome sequencing and annotation of Brassica cretica.</title>
        <authorList>
            <person name="Studholme D.J."/>
            <person name="Sarris P.F."/>
        </authorList>
    </citation>
    <scope>NUCLEOTIDE SEQUENCE</scope>
    <source>
        <strain evidence="8">PFS-102/07</strain>
        <tissue evidence="8">Leaf</tissue>
    </source>
</reference>
<evidence type="ECO:0000313" key="8">
    <source>
        <dbReference type="EMBL" id="KAF2533328.1"/>
    </source>
</evidence>
<comment type="caution">
    <text evidence="8">The sequence shown here is derived from an EMBL/GenBank/DDBJ whole genome shotgun (WGS) entry which is preliminary data.</text>
</comment>
<dbReference type="SUPFAM" id="SSF51445">
    <property type="entry name" value="(Trans)glycosidases"/>
    <property type="match status" value="1"/>
</dbReference>
<evidence type="ECO:0000256" key="6">
    <source>
        <dbReference type="RuleBase" id="RU004335"/>
    </source>
</evidence>
<dbReference type="EMBL" id="QGKY02002305">
    <property type="protein sequence ID" value="KAF2533328.1"/>
    <property type="molecule type" value="Genomic_DNA"/>
</dbReference>
<organism evidence="8">
    <name type="scientific">Brassica cretica</name>
    <name type="common">Mustard</name>
    <dbReference type="NCBI Taxonomy" id="69181"/>
    <lineage>
        <taxon>Eukaryota</taxon>
        <taxon>Viridiplantae</taxon>
        <taxon>Streptophyta</taxon>
        <taxon>Embryophyta</taxon>
        <taxon>Tracheophyta</taxon>
        <taxon>Spermatophyta</taxon>
        <taxon>Magnoliopsida</taxon>
        <taxon>eudicotyledons</taxon>
        <taxon>Gunneridae</taxon>
        <taxon>Pentapetalae</taxon>
        <taxon>rosids</taxon>
        <taxon>malvids</taxon>
        <taxon>Brassicales</taxon>
        <taxon>Brassicaceae</taxon>
        <taxon>Brassiceae</taxon>
        <taxon>Brassica</taxon>
    </lineage>
</organism>
<dbReference type="PANTHER" id="PTHR32227">
    <property type="entry name" value="GLUCAN ENDO-1,3-BETA-GLUCOSIDASE BG1-RELATED-RELATED"/>
    <property type="match status" value="1"/>
</dbReference>
<protein>
    <recommendedName>
        <fullName evidence="3">glucan endo-1,3-beta-D-glucosidase</fullName>
        <ecNumber evidence="3">3.2.1.39</ecNumber>
    </recommendedName>
</protein>
<dbReference type="AlphaFoldDB" id="A0A8S9FMP8"/>
<proteinExistence type="inferred from homology"/>
<evidence type="ECO:0000256" key="1">
    <source>
        <dbReference type="ARBA" id="ARBA00000382"/>
    </source>
</evidence>
<comment type="similarity">
    <text evidence="2 6">Belongs to the glycosyl hydrolase 17 family.</text>
</comment>
<dbReference type="Pfam" id="PF00332">
    <property type="entry name" value="Glyco_hydro_17"/>
    <property type="match status" value="1"/>
</dbReference>
<feature type="chain" id="PRO_5035910116" description="glucan endo-1,3-beta-D-glucosidase" evidence="7">
    <location>
        <begin position="24"/>
        <end position="70"/>
    </location>
</feature>
<sequence>MAVSFLPYCLILSFFSAISITQASSGMIGVNYGRIANNLPPPENVVNLLKSQGINRIKIYDTDKNVLTAG</sequence>
<name>A0A8S9FMP8_BRACR</name>
<dbReference type="InterPro" id="IPR000490">
    <property type="entry name" value="Glyco_hydro_17"/>
</dbReference>
<dbReference type="InterPro" id="IPR044965">
    <property type="entry name" value="Glyco_hydro_17_plant"/>
</dbReference>
<dbReference type="EC" id="3.2.1.39" evidence="3"/>
<feature type="signal peptide" evidence="7">
    <location>
        <begin position="1"/>
        <end position="23"/>
    </location>
</feature>
<dbReference type="InterPro" id="IPR017853">
    <property type="entry name" value="GH"/>
</dbReference>
<gene>
    <name evidence="8" type="ORF">F2Q70_00033136</name>
</gene>
<evidence type="ECO:0000256" key="3">
    <source>
        <dbReference type="ARBA" id="ARBA00012780"/>
    </source>
</evidence>